<sequence length="884" mass="100413">MEKFSSINIKSPAALLLVIYLSAVCVMAQAPTSTTKVTEAEPSPSASPVVPVPQTEPQTAVVETSVEPTVPAPRYMVKDAPARIPRLETPPVIDGQLNDAVWKNAAVFGEFFQTNPGDNVKPTHPTETMIGYDAKNLYIAFRVIQDRDKVRATVARRDNIFNDDYVLLYLDTFNDQRQAYVVFFNPLGIQADGTYTEGRGEDYSVDLLMESKGVLTDDGFTIEAAIPFKSLRYEAGKNKQWGIHIFRRVKYNNNEYNSWMPNNRSISGSLNQAGHITGLEDISTTRQLEINPSFTVSEAGRRTRFSFNDDPAGRYVNDRIRGEFGMTAKFSLTPTITLDFAYNPDFAQVEADAPVTSANQRFPIFFSEKRPFFLERIDIFNTRMNVVNTRAIVDPDIALKLTGRRGKNTFGVLYASDNAPGNYSLDEREGLSNCQQRRITNPSLLCNGIERFVDRNADIGIIRLKRDVGRQHSLGFFATTYNFTERHNNTAGFDGRFRLSPKIVTEFQVLGTHSRRCFFDQRFEPTLNPQQAARNREICGTNPNNQTNSNPATFNQYRTGNGFGYSYSIERSDRNLFFTFNGVGRTRDYRADVGFTPRVDTNQHRSFIQYQTDRDAKKKIIFKRISNDAVISHNWLGQTQNWQSNTQGMLAFQRQTFVGGGVEFGYERVFESEFGLIRSATRRGAFFGDDSERSAHKRELYGFIETAPNKQIFALFVLSHTWGQLDYDLGGGPDYPRVSRAALLNPNNPLDPGAGNQLYIESVFRYQPTSAWQAQLNYNKVRLTRYDTGRTAFDDNIFSLRSTYQFTRDIFARLRLDYSTLSTRLRPQLVVGWTPSPGTALYAGYNDDLNYNGYNPYNGQFEPGFRGNGRTFFIKASYLFRKSF</sequence>
<dbReference type="CDD" id="cd09618">
    <property type="entry name" value="CBM9_like_2"/>
    <property type="match status" value="1"/>
</dbReference>
<evidence type="ECO:0000259" key="3">
    <source>
        <dbReference type="Pfam" id="PF06452"/>
    </source>
</evidence>
<dbReference type="InterPro" id="IPR010502">
    <property type="entry name" value="Carb-bd_dom_fam9"/>
</dbReference>
<evidence type="ECO:0000313" key="5">
    <source>
        <dbReference type="EMBL" id="CAA9397370.1"/>
    </source>
</evidence>
<dbReference type="EMBL" id="CADCUR010000112">
    <property type="protein sequence ID" value="CAA9397370.1"/>
    <property type="molecule type" value="Genomic_DNA"/>
</dbReference>
<feature type="region of interest" description="Disordered" evidence="1">
    <location>
        <begin position="34"/>
        <end position="64"/>
    </location>
</feature>
<dbReference type="SUPFAM" id="SSF49344">
    <property type="entry name" value="CBD9-like"/>
    <property type="match status" value="1"/>
</dbReference>
<feature type="compositionally biased region" description="Low complexity" evidence="1">
    <location>
        <begin position="40"/>
        <end position="62"/>
    </location>
</feature>
<reference evidence="5" key="1">
    <citation type="submission" date="2020-02" db="EMBL/GenBank/DDBJ databases">
        <authorList>
            <person name="Meier V. D."/>
        </authorList>
    </citation>
    <scope>NUCLEOTIDE SEQUENCE</scope>
    <source>
        <strain evidence="5">AVDCRST_MAG74</strain>
    </source>
</reference>
<dbReference type="InterPro" id="IPR045670">
    <property type="entry name" value="DUF5916"/>
</dbReference>
<organism evidence="5">
    <name type="scientific">uncultured Pyrinomonadaceae bacterium</name>
    <dbReference type="NCBI Taxonomy" id="2283094"/>
    <lineage>
        <taxon>Bacteria</taxon>
        <taxon>Pseudomonadati</taxon>
        <taxon>Acidobacteriota</taxon>
        <taxon>Blastocatellia</taxon>
        <taxon>Blastocatellales</taxon>
        <taxon>Pyrinomonadaceae</taxon>
        <taxon>environmental samples</taxon>
    </lineage>
</organism>
<name>A0A6J4NW72_9BACT</name>
<dbReference type="GO" id="GO:0016052">
    <property type="term" value="P:carbohydrate catabolic process"/>
    <property type="evidence" value="ECO:0007669"/>
    <property type="project" value="InterPro"/>
</dbReference>
<keyword evidence="2" id="KW-0732">Signal</keyword>
<evidence type="ECO:0000256" key="1">
    <source>
        <dbReference type="SAM" id="MobiDB-lite"/>
    </source>
</evidence>
<feature type="signal peptide" evidence="2">
    <location>
        <begin position="1"/>
        <end position="28"/>
    </location>
</feature>
<evidence type="ECO:0000256" key="2">
    <source>
        <dbReference type="SAM" id="SignalP"/>
    </source>
</evidence>
<feature type="chain" id="PRO_5027064051" evidence="2">
    <location>
        <begin position="29"/>
        <end position="884"/>
    </location>
</feature>
<dbReference type="Gene3D" id="2.60.40.1190">
    <property type="match status" value="1"/>
</dbReference>
<dbReference type="AlphaFoldDB" id="A0A6J4NW72"/>
<dbReference type="Pfam" id="PF19313">
    <property type="entry name" value="DUF5916"/>
    <property type="match status" value="1"/>
</dbReference>
<evidence type="ECO:0000259" key="4">
    <source>
        <dbReference type="Pfam" id="PF19313"/>
    </source>
</evidence>
<accession>A0A6J4NW72</accession>
<dbReference type="GO" id="GO:0004553">
    <property type="term" value="F:hydrolase activity, hydrolyzing O-glycosyl compounds"/>
    <property type="evidence" value="ECO:0007669"/>
    <property type="project" value="InterPro"/>
</dbReference>
<dbReference type="Pfam" id="PF06452">
    <property type="entry name" value="CBM9_1"/>
    <property type="match status" value="1"/>
</dbReference>
<feature type="domain" description="DUF5916" evidence="4">
    <location>
        <begin position="322"/>
        <end position="382"/>
    </location>
</feature>
<proteinExistence type="predicted"/>
<gene>
    <name evidence="5" type="ORF">AVDCRST_MAG74-1378</name>
</gene>
<dbReference type="GO" id="GO:0030246">
    <property type="term" value="F:carbohydrate binding"/>
    <property type="evidence" value="ECO:0007669"/>
    <property type="project" value="InterPro"/>
</dbReference>
<feature type="domain" description="Carbohydrate-binding" evidence="3">
    <location>
        <begin position="93"/>
        <end position="245"/>
    </location>
</feature>
<protein>
    <submittedName>
        <fullName evidence="5">CBM9</fullName>
    </submittedName>
</protein>